<dbReference type="AlphaFoldDB" id="A0A849KGZ2"/>
<organism evidence="3 4">
    <name type="scientific">Ramlibacter montanisoli</name>
    <dbReference type="NCBI Taxonomy" id="2732512"/>
    <lineage>
        <taxon>Bacteria</taxon>
        <taxon>Pseudomonadati</taxon>
        <taxon>Pseudomonadota</taxon>
        <taxon>Betaproteobacteria</taxon>
        <taxon>Burkholderiales</taxon>
        <taxon>Comamonadaceae</taxon>
        <taxon>Ramlibacter</taxon>
    </lineage>
</organism>
<dbReference type="RefSeq" id="WP_171559989.1">
    <property type="nucleotide sequence ID" value="NZ_JABFCS010000001.1"/>
</dbReference>
<feature type="signal peptide" evidence="2">
    <location>
        <begin position="1"/>
        <end position="26"/>
    </location>
</feature>
<keyword evidence="4" id="KW-1185">Reference proteome</keyword>
<proteinExistence type="predicted"/>
<feature type="compositionally biased region" description="Low complexity" evidence="1">
    <location>
        <begin position="179"/>
        <end position="193"/>
    </location>
</feature>
<comment type="caution">
    <text evidence="3">The sequence shown here is derived from an EMBL/GenBank/DDBJ whole genome shotgun (WGS) entry which is preliminary data.</text>
</comment>
<reference evidence="3 4" key="1">
    <citation type="submission" date="2020-05" db="EMBL/GenBank/DDBJ databases">
        <authorList>
            <person name="Khan S.A."/>
            <person name="Jeon C.O."/>
            <person name="Chun B.H."/>
        </authorList>
    </citation>
    <scope>NUCLEOTIDE SEQUENCE [LARGE SCALE GENOMIC DNA]</scope>
    <source>
        <strain evidence="3 4">B156</strain>
    </source>
</reference>
<dbReference type="EMBL" id="JABFCS010000001">
    <property type="protein sequence ID" value="NNU43921.1"/>
    <property type="molecule type" value="Genomic_DNA"/>
</dbReference>
<feature type="chain" id="PRO_5032334897" evidence="2">
    <location>
        <begin position="27"/>
        <end position="193"/>
    </location>
</feature>
<feature type="region of interest" description="Disordered" evidence="1">
    <location>
        <begin position="170"/>
        <end position="193"/>
    </location>
</feature>
<evidence type="ECO:0000256" key="2">
    <source>
        <dbReference type="SAM" id="SignalP"/>
    </source>
</evidence>
<sequence length="193" mass="20338">MTTALSPWKHAALALVLLPGTAAVVAQPAVDPAVRVSPVVSAQTVEQKAAMLDRVLNHSPVAARVAGSGNEAARRHFQSARELLAQARELAGGGALPEADRLLNGAIFEVSRAQQLVPDPGSQQAGERARYAQLVDSVAALRRTALIALPAAAPGAAKAARRWWRAPTCWPTRRPSWPAPTATSRRTSSSTRP</sequence>
<accession>A0A849KGZ2</accession>
<evidence type="ECO:0000313" key="4">
    <source>
        <dbReference type="Proteomes" id="UP000552954"/>
    </source>
</evidence>
<name>A0A849KGZ2_9BURK</name>
<reference evidence="3 4" key="2">
    <citation type="submission" date="2020-06" db="EMBL/GenBank/DDBJ databases">
        <title>Ramlibacter rhizophilus sp. nov., isolated from rhizosphere soil of national flower Mugunghwa from South Korea.</title>
        <authorList>
            <person name="Zheng-Fei Y."/>
            <person name="Huan T."/>
        </authorList>
    </citation>
    <scope>NUCLEOTIDE SEQUENCE [LARGE SCALE GENOMIC DNA]</scope>
    <source>
        <strain evidence="3 4">B156</strain>
    </source>
</reference>
<dbReference type="Proteomes" id="UP000552954">
    <property type="component" value="Unassembled WGS sequence"/>
</dbReference>
<keyword evidence="2" id="KW-0732">Signal</keyword>
<gene>
    <name evidence="3" type="ORF">HK415_13330</name>
</gene>
<evidence type="ECO:0000256" key="1">
    <source>
        <dbReference type="SAM" id="MobiDB-lite"/>
    </source>
</evidence>
<evidence type="ECO:0000313" key="3">
    <source>
        <dbReference type="EMBL" id="NNU43921.1"/>
    </source>
</evidence>
<protein>
    <submittedName>
        <fullName evidence="3">Uncharacterized protein</fullName>
    </submittedName>
</protein>